<dbReference type="Proteomes" id="UP001596083">
    <property type="component" value="Unassembled WGS sequence"/>
</dbReference>
<proteinExistence type="inferred from homology"/>
<dbReference type="EMBL" id="JBHSPB010000017">
    <property type="protein sequence ID" value="MFC5723470.1"/>
    <property type="molecule type" value="Genomic_DNA"/>
</dbReference>
<evidence type="ECO:0000256" key="4">
    <source>
        <dbReference type="SAM" id="SignalP"/>
    </source>
</evidence>
<evidence type="ECO:0000256" key="2">
    <source>
        <dbReference type="ARBA" id="ARBA00022729"/>
    </source>
</evidence>
<protein>
    <submittedName>
        <fullName evidence="7">Alpha/beta hydrolase</fullName>
    </submittedName>
</protein>
<gene>
    <name evidence="7" type="ORF">ACFP1Z_25220</name>
</gene>
<dbReference type="Pfam" id="PF08386">
    <property type="entry name" value="Abhydrolase_4"/>
    <property type="match status" value="1"/>
</dbReference>
<sequence length="526" mass="56772">MFRTAGPRRATTLAASALATAAVVATLLPTGAAVADDRAPAAVPPVPARYAAQELRWQPCEGDPSLQCADMTVPLDWHHPDSGRDITVVVSRKAAADPSRRRGVLMTAAGGPGASGLLRIAGLVKDEPEVGAVYDVVSFDQRGVGKSTPVDCQTAQESQAYWAGDFRDRSPAAVGRVVDNARALAGNCRDRQGELVRHLTTDQAARDMDLYRALLGEQKITYYGASYATMLGAYYATEFPERLERAVLDSNIAFADDWQTWEEGQPRSFQRRFEEDFLPWLAQHDDVYHYGRTPAEAKATWERRRAALREHPLDLGGGKVLDPNHFDFGASNAIYSAKEGFPGLAQALAAVEHWDSATAAEKGLVAKVYGGYLSSAFLSDFLSVTCNDTPWNRDADHWKRQSGRLAARYPLVGARVLAFGAACAAWPQSSAPQIKVTGKGLPPVLMLNSLHDPATYYEGAVRAHRALRGSRLVTVTGGDHGVYRRGSACVERVVNDYLLEGKVPERDLTCAGAPLPGATAISGDGH</sequence>
<dbReference type="Gene3D" id="3.40.50.1820">
    <property type="entry name" value="alpha/beta hydrolase"/>
    <property type="match status" value="1"/>
</dbReference>
<feature type="signal peptide" evidence="4">
    <location>
        <begin position="1"/>
        <end position="35"/>
    </location>
</feature>
<dbReference type="InterPro" id="IPR013595">
    <property type="entry name" value="Pept_S33_TAP-like_C"/>
</dbReference>
<keyword evidence="8" id="KW-1185">Reference proteome</keyword>
<evidence type="ECO:0000313" key="8">
    <source>
        <dbReference type="Proteomes" id="UP001596083"/>
    </source>
</evidence>
<dbReference type="PANTHER" id="PTHR43248">
    <property type="entry name" value="2-SUCCINYL-6-HYDROXY-2,4-CYCLOHEXADIENE-1-CARBOXYLATE SYNTHASE"/>
    <property type="match status" value="1"/>
</dbReference>
<dbReference type="RefSeq" id="WP_390319712.1">
    <property type="nucleotide sequence ID" value="NZ_JBHSPB010000017.1"/>
</dbReference>
<feature type="chain" id="PRO_5045928349" evidence="4">
    <location>
        <begin position="36"/>
        <end position="526"/>
    </location>
</feature>
<reference evidence="8" key="1">
    <citation type="journal article" date="2019" name="Int. J. Syst. Evol. Microbiol.">
        <title>The Global Catalogue of Microorganisms (GCM) 10K type strain sequencing project: providing services to taxonomists for standard genome sequencing and annotation.</title>
        <authorList>
            <consortium name="The Broad Institute Genomics Platform"/>
            <consortium name="The Broad Institute Genome Sequencing Center for Infectious Disease"/>
            <person name="Wu L."/>
            <person name="Ma J."/>
        </authorList>
    </citation>
    <scope>NUCLEOTIDE SEQUENCE [LARGE SCALE GENOMIC DNA]</scope>
    <source>
        <strain evidence="8">CGMCC 4.7304</strain>
    </source>
</reference>
<accession>A0ABW0Z3T6</accession>
<evidence type="ECO:0000256" key="3">
    <source>
        <dbReference type="ARBA" id="ARBA00022801"/>
    </source>
</evidence>
<keyword evidence="2 4" id="KW-0732">Signal</keyword>
<dbReference type="PANTHER" id="PTHR43248:SF29">
    <property type="entry name" value="TRIPEPTIDYL AMINOPEPTIDASE"/>
    <property type="match status" value="1"/>
</dbReference>
<comment type="similarity">
    <text evidence="1">Belongs to the peptidase S33 family.</text>
</comment>
<feature type="domain" description="AB hydrolase-1" evidence="5">
    <location>
        <begin position="133"/>
        <end position="289"/>
    </location>
</feature>
<organism evidence="7 8">
    <name type="scientific">Streptomyces gamaensis</name>
    <dbReference type="NCBI Taxonomy" id="1763542"/>
    <lineage>
        <taxon>Bacteria</taxon>
        <taxon>Bacillati</taxon>
        <taxon>Actinomycetota</taxon>
        <taxon>Actinomycetes</taxon>
        <taxon>Kitasatosporales</taxon>
        <taxon>Streptomycetaceae</taxon>
        <taxon>Streptomyces</taxon>
    </lineage>
</organism>
<evidence type="ECO:0000313" key="7">
    <source>
        <dbReference type="EMBL" id="MFC5723470.1"/>
    </source>
</evidence>
<evidence type="ECO:0000259" key="6">
    <source>
        <dbReference type="Pfam" id="PF08386"/>
    </source>
</evidence>
<keyword evidence="3 7" id="KW-0378">Hydrolase</keyword>
<dbReference type="Pfam" id="PF00561">
    <property type="entry name" value="Abhydrolase_1"/>
    <property type="match status" value="1"/>
</dbReference>
<dbReference type="InterPro" id="IPR029058">
    <property type="entry name" value="AB_hydrolase_fold"/>
</dbReference>
<evidence type="ECO:0000256" key="1">
    <source>
        <dbReference type="ARBA" id="ARBA00010088"/>
    </source>
</evidence>
<evidence type="ECO:0000259" key="5">
    <source>
        <dbReference type="Pfam" id="PF00561"/>
    </source>
</evidence>
<dbReference type="GO" id="GO:0016787">
    <property type="term" value="F:hydrolase activity"/>
    <property type="evidence" value="ECO:0007669"/>
    <property type="project" value="UniProtKB-KW"/>
</dbReference>
<dbReference type="SUPFAM" id="SSF53474">
    <property type="entry name" value="alpha/beta-Hydrolases"/>
    <property type="match status" value="2"/>
</dbReference>
<feature type="domain" description="Peptidase S33 tripeptidyl aminopeptidase-like C-terminal" evidence="6">
    <location>
        <begin position="410"/>
        <end position="510"/>
    </location>
</feature>
<dbReference type="InterPro" id="IPR051601">
    <property type="entry name" value="Serine_prot/Carboxylest_S33"/>
</dbReference>
<name>A0ABW0Z3T6_9ACTN</name>
<comment type="caution">
    <text evidence="7">The sequence shown here is derived from an EMBL/GenBank/DDBJ whole genome shotgun (WGS) entry which is preliminary data.</text>
</comment>
<dbReference type="InterPro" id="IPR000073">
    <property type="entry name" value="AB_hydrolase_1"/>
</dbReference>